<evidence type="ECO:0000313" key="7">
    <source>
        <dbReference type="EMBL" id="MCF7560770.1"/>
    </source>
</evidence>
<evidence type="ECO:0000256" key="6">
    <source>
        <dbReference type="SAM" id="Phobius"/>
    </source>
</evidence>
<dbReference type="InterPro" id="IPR050833">
    <property type="entry name" value="Poly_Biosynth_Transport"/>
</dbReference>
<feature type="transmembrane region" description="Helical" evidence="6">
    <location>
        <begin position="310"/>
        <end position="332"/>
    </location>
</feature>
<reference evidence="7 8" key="1">
    <citation type="submission" date="2022-01" db="EMBL/GenBank/DDBJ databases">
        <title>Draft genome sequence of Sabulilitoribacter multivorans KCTC 32326.</title>
        <authorList>
            <person name="Oh J.-S."/>
        </authorList>
    </citation>
    <scope>NUCLEOTIDE SEQUENCE [LARGE SCALE GENOMIC DNA]</scope>
    <source>
        <strain evidence="7 8">M-M16</strain>
    </source>
</reference>
<comment type="caution">
    <text evidence="7">The sequence shown here is derived from an EMBL/GenBank/DDBJ whole genome shotgun (WGS) entry which is preliminary data.</text>
</comment>
<feature type="transmembrane region" description="Helical" evidence="6">
    <location>
        <begin position="442"/>
        <end position="465"/>
    </location>
</feature>
<dbReference type="PANTHER" id="PTHR30250:SF26">
    <property type="entry name" value="PSMA PROTEIN"/>
    <property type="match status" value="1"/>
</dbReference>
<keyword evidence="3 6" id="KW-0812">Transmembrane</keyword>
<feature type="transmembrane region" description="Helical" evidence="6">
    <location>
        <begin position="38"/>
        <end position="59"/>
    </location>
</feature>
<name>A0ABS9IJJ2_9FLAO</name>
<evidence type="ECO:0000256" key="4">
    <source>
        <dbReference type="ARBA" id="ARBA00022989"/>
    </source>
</evidence>
<proteinExistence type="predicted"/>
<dbReference type="PANTHER" id="PTHR30250">
    <property type="entry name" value="PST FAMILY PREDICTED COLANIC ACID TRANSPORTER"/>
    <property type="match status" value="1"/>
</dbReference>
<feature type="transmembrane region" description="Helical" evidence="6">
    <location>
        <begin position="223"/>
        <end position="239"/>
    </location>
</feature>
<comment type="subcellular location">
    <subcellularLocation>
        <location evidence="1">Cell membrane</location>
        <topology evidence="1">Multi-pass membrane protein</topology>
    </subcellularLocation>
</comment>
<feature type="transmembrane region" description="Helical" evidence="6">
    <location>
        <begin position="471"/>
        <end position="490"/>
    </location>
</feature>
<keyword evidence="4 6" id="KW-1133">Transmembrane helix</keyword>
<sequence>MSQLKTGAFLNYTTIVVINVVGLIMTPFILNHLGKAEYGIYLTIGALVGTISLLDFGLNNTVVRFVAKYKAEEDKVGQENFLATTMLIYMGISSLVLITGFIFYGYIDTYFTKMTPEEIRIAKIIFGILIFNVAIGLPGGALTGICYGYEKFVFPKTLGLIKYIVRSAVIVGVLLLGGKAIALVIVDTIFNIFIILITSYFVFKNLKVKIRIHSFSVKFIKEIFSYSVWIFVFALVGIFQWKAGHWVLGRISPPEVLSIYGIGIVLGTYYGAFSTAISSVFLPRATKMSVDNASGEELTDMMIKIGRLSFIVLMFILTSFFLFGKQFVYLWVGSELGEEGSHQSWVIALMIMVAYTLPLVQGFGNSILEAKNKLKFKAILYLSFMFLGTVLGALLAHKYGAIGMMAGSVIGWIIVQNVMNFYYHNTIGLNIFRFFKELLNRIVLVVIISLVIGFLINLIPGIGWMNFIIKAIIYSIIFCFIAYNVGMIAFEKDLFKKTLNPLFKLTKLAK</sequence>
<evidence type="ECO:0000256" key="3">
    <source>
        <dbReference type="ARBA" id="ARBA00022692"/>
    </source>
</evidence>
<evidence type="ECO:0000256" key="2">
    <source>
        <dbReference type="ARBA" id="ARBA00022475"/>
    </source>
</evidence>
<dbReference type="Pfam" id="PF01943">
    <property type="entry name" value="Polysacc_synt"/>
    <property type="match status" value="1"/>
</dbReference>
<evidence type="ECO:0000313" key="8">
    <source>
        <dbReference type="Proteomes" id="UP001200022"/>
    </source>
</evidence>
<feature type="transmembrane region" description="Helical" evidence="6">
    <location>
        <begin position="402"/>
        <end position="422"/>
    </location>
</feature>
<keyword evidence="8" id="KW-1185">Reference proteome</keyword>
<feature type="transmembrane region" description="Helical" evidence="6">
    <location>
        <begin position="259"/>
        <end position="282"/>
    </location>
</feature>
<protein>
    <submittedName>
        <fullName evidence="7">Oligosaccharide flippase family protein</fullName>
    </submittedName>
</protein>
<feature type="transmembrane region" description="Helical" evidence="6">
    <location>
        <begin position="183"/>
        <end position="203"/>
    </location>
</feature>
<dbReference type="InterPro" id="IPR002797">
    <property type="entry name" value="Polysacc_synth"/>
</dbReference>
<organism evidence="7 8">
    <name type="scientific">Flaviramulus multivorans</name>
    <dbReference type="NCBI Taxonomy" id="1304750"/>
    <lineage>
        <taxon>Bacteria</taxon>
        <taxon>Pseudomonadati</taxon>
        <taxon>Bacteroidota</taxon>
        <taxon>Flavobacteriia</taxon>
        <taxon>Flavobacteriales</taxon>
        <taxon>Flavobacteriaceae</taxon>
        <taxon>Flaviramulus</taxon>
    </lineage>
</organism>
<keyword evidence="5 6" id="KW-0472">Membrane</keyword>
<gene>
    <name evidence="7" type="ORF">L3X39_08975</name>
</gene>
<feature type="transmembrane region" description="Helical" evidence="6">
    <location>
        <begin position="80"/>
        <end position="104"/>
    </location>
</feature>
<dbReference type="EMBL" id="JAKKDV010000003">
    <property type="protein sequence ID" value="MCF7560770.1"/>
    <property type="molecule type" value="Genomic_DNA"/>
</dbReference>
<feature type="transmembrane region" description="Helical" evidence="6">
    <location>
        <begin position="12"/>
        <end position="32"/>
    </location>
</feature>
<feature type="transmembrane region" description="Helical" evidence="6">
    <location>
        <begin position="160"/>
        <end position="177"/>
    </location>
</feature>
<feature type="transmembrane region" description="Helical" evidence="6">
    <location>
        <begin position="124"/>
        <end position="148"/>
    </location>
</feature>
<feature type="transmembrane region" description="Helical" evidence="6">
    <location>
        <begin position="344"/>
        <end position="364"/>
    </location>
</feature>
<evidence type="ECO:0000256" key="1">
    <source>
        <dbReference type="ARBA" id="ARBA00004651"/>
    </source>
</evidence>
<feature type="transmembrane region" description="Helical" evidence="6">
    <location>
        <begin position="376"/>
        <end position="396"/>
    </location>
</feature>
<dbReference type="Proteomes" id="UP001200022">
    <property type="component" value="Unassembled WGS sequence"/>
</dbReference>
<keyword evidence="2" id="KW-1003">Cell membrane</keyword>
<accession>A0ABS9IJJ2</accession>
<dbReference type="RefSeq" id="WP_237231449.1">
    <property type="nucleotide sequence ID" value="NZ_JAKKDV010000003.1"/>
</dbReference>
<evidence type="ECO:0000256" key="5">
    <source>
        <dbReference type="ARBA" id="ARBA00023136"/>
    </source>
</evidence>